<organism evidence="2 3">
    <name type="scientific">Elysia crispata</name>
    <name type="common">lettuce slug</name>
    <dbReference type="NCBI Taxonomy" id="231223"/>
    <lineage>
        <taxon>Eukaryota</taxon>
        <taxon>Metazoa</taxon>
        <taxon>Spiralia</taxon>
        <taxon>Lophotrochozoa</taxon>
        <taxon>Mollusca</taxon>
        <taxon>Gastropoda</taxon>
        <taxon>Heterobranchia</taxon>
        <taxon>Euthyneura</taxon>
        <taxon>Panpulmonata</taxon>
        <taxon>Sacoglossa</taxon>
        <taxon>Placobranchoidea</taxon>
        <taxon>Plakobranchidae</taxon>
        <taxon>Elysia</taxon>
    </lineage>
</organism>
<feature type="region of interest" description="Disordered" evidence="1">
    <location>
        <begin position="117"/>
        <end position="136"/>
    </location>
</feature>
<gene>
    <name evidence="2" type="ORF">RRG08_034933</name>
</gene>
<proteinExistence type="predicted"/>
<sequence>MAIIPLCPNSPGAGYSAVLTHSGQASDLIAFIKGSRFGRVLHSMSDIRLDEEGRVENGRGNQYTQPVVRSQFAEQWFLHNKRTRRTRVMASWWNETISVGISPLIEKRAAVQHVRSNNVPVPRSSDINNQRNWPRC</sequence>
<dbReference type="EMBL" id="JAWDGP010007087">
    <property type="protein sequence ID" value="KAK3730187.1"/>
    <property type="molecule type" value="Genomic_DNA"/>
</dbReference>
<protein>
    <submittedName>
        <fullName evidence="2">Uncharacterized protein</fullName>
    </submittedName>
</protein>
<reference evidence="2" key="1">
    <citation type="journal article" date="2023" name="G3 (Bethesda)">
        <title>A reference genome for the long-term kleptoplast-retaining sea slug Elysia crispata morphotype clarki.</title>
        <authorList>
            <person name="Eastman K.E."/>
            <person name="Pendleton A.L."/>
            <person name="Shaikh M.A."/>
            <person name="Suttiyut T."/>
            <person name="Ogas R."/>
            <person name="Tomko P."/>
            <person name="Gavelis G."/>
            <person name="Widhalm J.R."/>
            <person name="Wisecaver J.H."/>
        </authorList>
    </citation>
    <scope>NUCLEOTIDE SEQUENCE</scope>
    <source>
        <strain evidence="2">ECLA1</strain>
    </source>
</reference>
<name>A0AAE0Y3G5_9GAST</name>
<dbReference type="AlphaFoldDB" id="A0AAE0Y3G5"/>
<comment type="caution">
    <text evidence="2">The sequence shown here is derived from an EMBL/GenBank/DDBJ whole genome shotgun (WGS) entry which is preliminary data.</text>
</comment>
<evidence type="ECO:0000256" key="1">
    <source>
        <dbReference type="SAM" id="MobiDB-lite"/>
    </source>
</evidence>
<evidence type="ECO:0000313" key="2">
    <source>
        <dbReference type="EMBL" id="KAK3730187.1"/>
    </source>
</evidence>
<keyword evidence="3" id="KW-1185">Reference proteome</keyword>
<dbReference type="Proteomes" id="UP001283361">
    <property type="component" value="Unassembled WGS sequence"/>
</dbReference>
<accession>A0AAE0Y3G5</accession>
<evidence type="ECO:0000313" key="3">
    <source>
        <dbReference type="Proteomes" id="UP001283361"/>
    </source>
</evidence>